<organism evidence="1 2">
    <name type="scientific">Golovinomyces cichoracearum</name>
    <dbReference type="NCBI Taxonomy" id="62708"/>
    <lineage>
        <taxon>Eukaryota</taxon>
        <taxon>Fungi</taxon>
        <taxon>Dikarya</taxon>
        <taxon>Ascomycota</taxon>
        <taxon>Pezizomycotina</taxon>
        <taxon>Leotiomycetes</taxon>
        <taxon>Erysiphales</taxon>
        <taxon>Erysiphaceae</taxon>
        <taxon>Golovinomyces</taxon>
    </lineage>
</organism>
<dbReference type="Proteomes" id="UP000283383">
    <property type="component" value="Unassembled WGS sequence"/>
</dbReference>
<dbReference type="AlphaFoldDB" id="A0A420IR23"/>
<sequence length="88" mass="10243">MLRSVDIMATSSRRLLVSPVYIQMCSGFGVSRLSRLHPSLGAQDRLTALIREERLYQYPAVTDYAGVSREFQLDRLKDSEDQWIRYMQ</sequence>
<evidence type="ECO:0000313" key="2">
    <source>
        <dbReference type="Proteomes" id="UP000283383"/>
    </source>
</evidence>
<proteinExistence type="predicted"/>
<reference evidence="1 2" key="1">
    <citation type="journal article" date="2018" name="BMC Genomics">
        <title>Comparative genome analyses reveal sequence features reflecting distinct modes of host-adaptation between dicot and monocot powdery mildew.</title>
        <authorList>
            <person name="Wu Y."/>
            <person name="Ma X."/>
            <person name="Pan Z."/>
            <person name="Kale S.D."/>
            <person name="Song Y."/>
            <person name="King H."/>
            <person name="Zhang Q."/>
            <person name="Presley C."/>
            <person name="Deng X."/>
            <person name="Wei C.I."/>
            <person name="Xiao S."/>
        </authorList>
    </citation>
    <scope>NUCLEOTIDE SEQUENCE [LARGE SCALE GENOMIC DNA]</scope>
    <source>
        <strain evidence="1">UMSG3</strain>
    </source>
</reference>
<dbReference type="EMBL" id="MCBQ01007557">
    <property type="protein sequence ID" value="RKF76962.1"/>
    <property type="molecule type" value="Genomic_DNA"/>
</dbReference>
<comment type="caution">
    <text evidence="1">The sequence shown here is derived from an EMBL/GenBank/DDBJ whole genome shotgun (WGS) entry which is preliminary data.</text>
</comment>
<evidence type="ECO:0000313" key="1">
    <source>
        <dbReference type="EMBL" id="RKF76962.1"/>
    </source>
</evidence>
<protein>
    <submittedName>
        <fullName evidence="1">Uncharacterized protein</fullName>
    </submittedName>
</protein>
<accession>A0A420IR23</accession>
<name>A0A420IR23_9PEZI</name>
<keyword evidence="2" id="KW-1185">Reference proteome</keyword>
<gene>
    <name evidence="1" type="ORF">GcM3_075029</name>
</gene>